<feature type="transmembrane region" description="Helical" evidence="1">
    <location>
        <begin position="111"/>
        <end position="128"/>
    </location>
</feature>
<evidence type="ECO:0000256" key="1">
    <source>
        <dbReference type="SAM" id="Phobius"/>
    </source>
</evidence>
<protein>
    <submittedName>
        <fullName evidence="2">Uncharacterized protein</fullName>
    </submittedName>
</protein>
<name>A0A6C0BAM0_9ZZZZ</name>
<keyword evidence="1" id="KW-0472">Membrane</keyword>
<keyword evidence="1" id="KW-1133">Transmembrane helix</keyword>
<reference evidence="2" key="1">
    <citation type="journal article" date="2020" name="Nature">
        <title>Giant virus diversity and host interactions through global metagenomics.</title>
        <authorList>
            <person name="Schulz F."/>
            <person name="Roux S."/>
            <person name="Paez-Espino D."/>
            <person name="Jungbluth S."/>
            <person name="Walsh D.A."/>
            <person name="Denef V.J."/>
            <person name="McMahon K.D."/>
            <person name="Konstantinidis K.T."/>
            <person name="Eloe-Fadrosh E.A."/>
            <person name="Kyrpides N.C."/>
            <person name="Woyke T."/>
        </authorList>
    </citation>
    <scope>NUCLEOTIDE SEQUENCE</scope>
    <source>
        <strain evidence="2">GVMAG-M-3300010158-59</strain>
    </source>
</reference>
<keyword evidence="1" id="KW-0812">Transmembrane</keyword>
<feature type="transmembrane region" description="Helical" evidence="1">
    <location>
        <begin position="26"/>
        <end position="46"/>
    </location>
</feature>
<feature type="transmembrane region" description="Helical" evidence="1">
    <location>
        <begin position="140"/>
        <end position="158"/>
    </location>
</feature>
<dbReference type="EMBL" id="MN739102">
    <property type="protein sequence ID" value="QHS88771.1"/>
    <property type="molecule type" value="Genomic_DNA"/>
</dbReference>
<dbReference type="AlphaFoldDB" id="A0A6C0BAM0"/>
<feature type="transmembrane region" description="Helical" evidence="1">
    <location>
        <begin position="88"/>
        <end position="105"/>
    </location>
</feature>
<sequence length="161" mass="19313">MNLIGRLHLCGMIAENVYGYFINQHILFDTLYVMSFISIPFSWLLCKDECIISYIAKKLEHSNYMLGDEPENVKDVSSLFANEKQYMIFYNINIFLRIGSVFIVNNRTTKISSFIFIPTCFMYLLYNYDITYKLDYRKIMYPYFQLVLLSYLLESFYYCLF</sequence>
<proteinExistence type="predicted"/>
<organism evidence="2">
    <name type="scientific">viral metagenome</name>
    <dbReference type="NCBI Taxonomy" id="1070528"/>
    <lineage>
        <taxon>unclassified sequences</taxon>
        <taxon>metagenomes</taxon>
        <taxon>organismal metagenomes</taxon>
    </lineage>
</organism>
<evidence type="ECO:0000313" key="2">
    <source>
        <dbReference type="EMBL" id="QHS88771.1"/>
    </source>
</evidence>
<accession>A0A6C0BAM0</accession>